<name>K6YWC0_9ALTE</name>
<reference evidence="2 3" key="1">
    <citation type="journal article" date="2017" name="Antonie Van Leeuwenhoek">
        <title>Rhizobium rhizosphaerae sp. nov., a novel species isolated from rice rhizosphere.</title>
        <authorList>
            <person name="Zhao J.J."/>
            <person name="Zhang J."/>
            <person name="Zhang R.J."/>
            <person name="Zhang C.W."/>
            <person name="Yin H.Q."/>
            <person name="Zhang X.X."/>
        </authorList>
    </citation>
    <scope>NUCLEOTIDE SEQUENCE [LARGE SCALE GENOMIC DNA]</scope>
    <source>
        <strain evidence="2 3">BSs20135</strain>
    </source>
</reference>
<evidence type="ECO:0008006" key="4">
    <source>
        <dbReference type="Google" id="ProtNLM"/>
    </source>
</evidence>
<dbReference type="RefSeq" id="WP_007623539.1">
    <property type="nucleotide sequence ID" value="NZ_BAEO01000058.1"/>
</dbReference>
<gene>
    <name evidence="2" type="ORF">GARC_4079</name>
</gene>
<dbReference type="STRING" id="493475.GARC_4079"/>
<keyword evidence="3" id="KW-1185">Reference proteome</keyword>
<sequence>MNEILLIAAMAAVTFIPRLLPFALASRLRLPKSMQQALSYVPIAILSVIIAQSIFYRDGALALHMNNPFLWSSLVAFITALIQKRLFVTILMGLISYSILKFWLLL</sequence>
<dbReference type="Proteomes" id="UP000006327">
    <property type="component" value="Unassembled WGS sequence"/>
</dbReference>
<keyword evidence="1" id="KW-0812">Transmembrane</keyword>
<feature type="transmembrane region" description="Helical" evidence="1">
    <location>
        <begin position="6"/>
        <end position="25"/>
    </location>
</feature>
<evidence type="ECO:0000313" key="2">
    <source>
        <dbReference type="EMBL" id="GAC21023.1"/>
    </source>
</evidence>
<keyword evidence="1" id="KW-1133">Transmembrane helix</keyword>
<feature type="transmembrane region" description="Helical" evidence="1">
    <location>
        <begin position="86"/>
        <end position="105"/>
    </location>
</feature>
<dbReference type="EMBL" id="BAEO01000058">
    <property type="protein sequence ID" value="GAC21023.1"/>
    <property type="molecule type" value="Genomic_DNA"/>
</dbReference>
<feature type="transmembrane region" description="Helical" evidence="1">
    <location>
        <begin position="37"/>
        <end position="55"/>
    </location>
</feature>
<keyword evidence="1" id="KW-0472">Membrane</keyword>
<evidence type="ECO:0000313" key="3">
    <source>
        <dbReference type="Proteomes" id="UP000006327"/>
    </source>
</evidence>
<dbReference type="eggNOG" id="COG4392">
    <property type="taxonomic scope" value="Bacteria"/>
</dbReference>
<dbReference type="AlphaFoldDB" id="K6YWC0"/>
<comment type="caution">
    <text evidence="2">The sequence shown here is derived from an EMBL/GenBank/DDBJ whole genome shotgun (WGS) entry which is preliminary data.</text>
</comment>
<evidence type="ECO:0000256" key="1">
    <source>
        <dbReference type="SAM" id="Phobius"/>
    </source>
</evidence>
<dbReference type="InterPro" id="IPR008407">
    <property type="entry name" value="Brnchd-chn_aa_trnsp_AzlD"/>
</dbReference>
<dbReference type="OrthoDB" id="8942869at2"/>
<organism evidence="2 3">
    <name type="scientific">Paraglaciecola arctica BSs20135</name>
    <dbReference type="NCBI Taxonomy" id="493475"/>
    <lineage>
        <taxon>Bacteria</taxon>
        <taxon>Pseudomonadati</taxon>
        <taxon>Pseudomonadota</taxon>
        <taxon>Gammaproteobacteria</taxon>
        <taxon>Alteromonadales</taxon>
        <taxon>Alteromonadaceae</taxon>
        <taxon>Paraglaciecola</taxon>
    </lineage>
</organism>
<accession>K6YWC0</accession>
<dbReference type="Pfam" id="PF05437">
    <property type="entry name" value="AzlD"/>
    <property type="match status" value="1"/>
</dbReference>
<protein>
    <recommendedName>
        <fullName evidence="4">Branched-chain amino acid transport</fullName>
    </recommendedName>
</protein>
<proteinExistence type="predicted"/>